<name>A0ABQ0MWR1_9GAMM</name>
<dbReference type="Gene3D" id="3.40.720.10">
    <property type="entry name" value="Alkaline Phosphatase, subunit A"/>
    <property type="match status" value="1"/>
</dbReference>
<reference evidence="1 2" key="1">
    <citation type="submission" date="2017-06" db="EMBL/GenBank/DDBJ databases">
        <title>Whole Genome Sequences of Colwellia marinimaniae MTCD1.</title>
        <authorList>
            <person name="Kusumoto H."/>
            <person name="Inoue M."/>
            <person name="Tanikawa K."/>
            <person name="Maeji H."/>
            <person name="Cameron J.H."/>
            <person name="Bartlett D.H."/>
        </authorList>
    </citation>
    <scope>NUCLEOTIDE SEQUENCE [LARGE SCALE GENOMIC DNA]</scope>
    <source>
        <strain evidence="1 2">MTCD1</strain>
    </source>
</reference>
<protein>
    <recommendedName>
        <fullName evidence="3">Phosphoglyceromutase</fullName>
    </recommendedName>
</protein>
<dbReference type="RefSeq" id="WP_057181060.1">
    <property type="nucleotide sequence ID" value="NZ_BDQM01000019.1"/>
</dbReference>
<comment type="caution">
    <text evidence="1">The sequence shown here is derived from an EMBL/GenBank/DDBJ whole genome shotgun (WGS) entry which is preliminary data.</text>
</comment>
<accession>A0ABQ0MWR1</accession>
<dbReference type="Pfam" id="PF01663">
    <property type="entry name" value="Phosphodiest"/>
    <property type="match status" value="1"/>
</dbReference>
<sequence length="380" mass="43034">MKFLVLLYAVFFIGICNAQSLKTENVVLITLDGLRWQEVFRGVDEGLLKNKLYTKGVDALRKNFWHQNQAKRAELLMPFLWKTISHQGVLIGNRDNGSYMNVTNPAVVSYPGYSEIFTGYVDPSIDTNKKIWNPNVNVLEWIENQAGFAGKVSAFGSWNALPYILNTKRATNLTVNAGFVPVKGDLSNVEKWLNQQLADTLGTSDNTRFDAFTQGYAIEHIKKHKPRLIYIGYGDTDNFAHDGRYDLYLKAAHRSDRFIAELWDLLQQDPHYKDKTTMIITTDHGRGEMPQASWKHHGTALYMTQSDNKEYTKYQKTGIVGSDQIWAAVIGPDTPSKGLIQGKEPWQQNQIAATIASFLNLDYNQFQKKAGAPIKAVFNN</sequence>
<dbReference type="SUPFAM" id="SSF53649">
    <property type="entry name" value="Alkaline phosphatase-like"/>
    <property type="match status" value="1"/>
</dbReference>
<dbReference type="EMBL" id="BDQM01000019">
    <property type="protein sequence ID" value="GAW96807.1"/>
    <property type="molecule type" value="Genomic_DNA"/>
</dbReference>
<evidence type="ECO:0008006" key="3">
    <source>
        <dbReference type="Google" id="ProtNLM"/>
    </source>
</evidence>
<keyword evidence="2" id="KW-1185">Reference proteome</keyword>
<organism evidence="1 2">
    <name type="scientific">Colwellia marinimaniae</name>
    <dbReference type="NCBI Taxonomy" id="1513592"/>
    <lineage>
        <taxon>Bacteria</taxon>
        <taxon>Pseudomonadati</taxon>
        <taxon>Pseudomonadota</taxon>
        <taxon>Gammaproteobacteria</taxon>
        <taxon>Alteromonadales</taxon>
        <taxon>Colwelliaceae</taxon>
        <taxon>Colwellia</taxon>
    </lineage>
</organism>
<proteinExistence type="predicted"/>
<dbReference type="Proteomes" id="UP000197068">
    <property type="component" value="Unassembled WGS sequence"/>
</dbReference>
<dbReference type="InterPro" id="IPR017850">
    <property type="entry name" value="Alkaline_phosphatase_core_sf"/>
</dbReference>
<evidence type="ECO:0000313" key="1">
    <source>
        <dbReference type="EMBL" id="GAW96807.1"/>
    </source>
</evidence>
<gene>
    <name evidence="1" type="ORF">MTCD1_02430</name>
</gene>
<dbReference type="InterPro" id="IPR002591">
    <property type="entry name" value="Phosphodiest/P_Trfase"/>
</dbReference>
<evidence type="ECO:0000313" key="2">
    <source>
        <dbReference type="Proteomes" id="UP000197068"/>
    </source>
</evidence>